<gene>
    <name evidence="1" type="ORF">CORC01_05916</name>
</gene>
<keyword evidence="2" id="KW-1185">Reference proteome</keyword>
<dbReference type="GeneID" id="34559068"/>
<protein>
    <submittedName>
        <fullName evidence="1">Uncharacterized protein</fullName>
    </submittedName>
</protein>
<sequence>MVVRSAASASDSVSGKLVLSLLGFRSTCSCSPRTASAGSHHTPGHRKTNRRAVLALKNCYSCHDSLIGEETSFHMWLLAECHATDNSRQGVVIYKNSLPLACPESELPYASIARPAIPFTAATAYARD</sequence>
<dbReference type="RefSeq" id="XP_022475976.1">
    <property type="nucleotide sequence ID" value="XM_022617558.1"/>
</dbReference>
<name>A0A1G4BBN7_9PEZI</name>
<dbReference type="EMBL" id="MJBS01000042">
    <property type="protein sequence ID" value="OHE98827.1"/>
    <property type="molecule type" value="Genomic_DNA"/>
</dbReference>
<evidence type="ECO:0000313" key="1">
    <source>
        <dbReference type="EMBL" id="OHE98827.1"/>
    </source>
</evidence>
<dbReference type="AlphaFoldDB" id="A0A1G4BBN7"/>
<proteinExistence type="predicted"/>
<comment type="caution">
    <text evidence="1">The sequence shown here is derived from an EMBL/GenBank/DDBJ whole genome shotgun (WGS) entry which is preliminary data.</text>
</comment>
<dbReference type="Proteomes" id="UP000176998">
    <property type="component" value="Unassembled WGS sequence"/>
</dbReference>
<evidence type="ECO:0000313" key="2">
    <source>
        <dbReference type="Proteomes" id="UP000176998"/>
    </source>
</evidence>
<organism evidence="1 2">
    <name type="scientific">Colletotrichum orchidophilum</name>
    <dbReference type="NCBI Taxonomy" id="1209926"/>
    <lineage>
        <taxon>Eukaryota</taxon>
        <taxon>Fungi</taxon>
        <taxon>Dikarya</taxon>
        <taxon>Ascomycota</taxon>
        <taxon>Pezizomycotina</taxon>
        <taxon>Sordariomycetes</taxon>
        <taxon>Hypocreomycetidae</taxon>
        <taxon>Glomerellales</taxon>
        <taxon>Glomerellaceae</taxon>
        <taxon>Colletotrichum</taxon>
    </lineage>
</organism>
<accession>A0A1G4BBN7</accession>
<reference evidence="1 2" key="1">
    <citation type="submission" date="2016-09" db="EMBL/GenBank/DDBJ databases">
        <authorList>
            <person name="Capua I."/>
            <person name="De Benedictis P."/>
            <person name="Joannis T."/>
            <person name="Lombin L.H."/>
            <person name="Cattoli G."/>
        </authorList>
    </citation>
    <scope>NUCLEOTIDE SEQUENCE [LARGE SCALE GENOMIC DNA]</scope>
    <source>
        <strain evidence="1 2">IMI 309357</strain>
    </source>
</reference>